<gene>
    <name evidence="1" type="ORF">RIMI_LOCUS7866189</name>
</gene>
<organism evidence="1 2">
    <name type="scientific">Ranitomeya imitator</name>
    <name type="common">mimic poison frog</name>
    <dbReference type="NCBI Taxonomy" id="111125"/>
    <lineage>
        <taxon>Eukaryota</taxon>
        <taxon>Metazoa</taxon>
        <taxon>Chordata</taxon>
        <taxon>Craniata</taxon>
        <taxon>Vertebrata</taxon>
        <taxon>Euteleostomi</taxon>
        <taxon>Amphibia</taxon>
        <taxon>Batrachia</taxon>
        <taxon>Anura</taxon>
        <taxon>Neobatrachia</taxon>
        <taxon>Hyloidea</taxon>
        <taxon>Dendrobatidae</taxon>
        <taxon>Dendrobatinae</taxon>
        <taxon>Ranitomeya</taxon>
    </lineage>
</organism>
<evidence type="ECO:0000313" key="2">
    <source>
        <dbReference type="Proteomes" id="UP001176940"/>
    </source>
</evidence>
<evidence type="ECO:0000313" key="1">
    <source>
        <dbReference type="EMBL" id="CAJ0938906.1"/>
    </source>
</evidence>
<accession>A0ABN9LH73</accession>
<sequence>MTTSGLEHFCYIQAIKVLSEAQVERMPNVSPLTSGFARGDDKATERFFEVLVDGAQIAASPMKQSIFQFADTSRMDSVAMETDAVYVVYPDSPCMLRNTLPKSPFSPVNQAGLVRYRYNKRFTNDHDQRYDLAVIVVSAGKLSAGARALAALLPKAVLTLWTPGDVTDIRIFLHLPLGHRSDSPSHYPDTRRVSEPSIVPYVPNPRVGRRVSEPSVTVLQSNRTVPVQLPREDWALAPEFVPRNAGDMVDWIC</sequence>
<dbReference type="EMBL" id="CAUEEQ010015197">
    <property type="protein sequence ID" value="CAJ0938906.1"/>
    <property type="molecule type" value="Genomic_DNA"/>
</dbReference>
<reference evidence="1" key="1">
    <citation type="submission" date="2023-07" db="EMBL/GenBank/DDBJ databases">
        <authorList>
            <person name="Stuckert A."/>
        </authorList>
    </citation>
    <scope>NUCLEOTIDE SEQUENCE</scope>
</reference>
<protein>
    <submittedName>
        <fullName evidence="1">Uncharacterized protein</fullName>
    </submittedName>
</protein>
<name>A0ABN9LH73_9NEOB</name>
<proteinExistence type="predicted"/>
<dbReference type="Proteomes" id="UP001176940">
    <property type="component" value="Unassembled WGS sequence"/>
</dbReference>
<keyword evidence="2" id="KW-1185">Reference proteome</keyword>
<comment type="caution">
    <text evidence="1">The sequence shown here is derived from an EMBL/GenBank/DDBJ whole genome shotgun (WGS) entry which is preliminary data.</text>
</comment>